<evidence type="ECO:0000313" key="2">
    <source>
        <dbReference type="Proteomes" id="UP000657918"/>
    </source>
</evidence>
<dbReference type="AlphaFoldDB" id="A0A835K584"/>
<proteinExistence type="predicted"/>
<dbReference type="Proteomes" id="UP000657918">
    <property type="component" value="Chromosome 4"/>
</dbReference>
<accession>A0A835K584</accession>
<organism evidence="1 2">
    <name type="scientific">Salix dunnii</name>
    <dbReference type="NCBI Taxonomy" id="1413687"/>
    <lineage>
        <taxon>Eukaryota</taxon>
        <taxon>Viridiplantae</taxon>
        <taxon>Streptophyta</taxon>
        <taxon>Embryophyta</taxon>
        <taxon>Tracheophyta</taxon>
        <taxon>Spermatophyta</taxon>
        <taxon>Magnoliopsida</taxon>
        <taxon>eudicotyledons</taxon>
        <taxon>Gunneridae</taxon>
        <taxon>Pentapetalae</taxon>
        <taxon>rosids</taxon>
        <taxon>fabids</taxon>
        <taxon>Malpighiales</taxon>
        <taxon>Salicaceae</taxon>
        <taxon>Saliceae</taxon>
        <taxon>Salix</taxon>
    </lineage>
</organism>
<reference evidence="1 2" key="1">
    <citation type="submission" date="2020-10" db="EMBL/GenBank/DDBJ databases">
        <title>Plant Genome Project.</title>
        <authorList>
            <person name="Zhang R.-G."/>
        </authorList>
    </citation>
    <scope>NUCLEOTIDE SEQUENCE [LARGE SCALE GENOMIC DNA]</scope>
    <source>
        <strain evidence="1">FAFU-HL-1</strain>
        <tissue evidence="1">Leaf</tissue>
    </source>
</reference>
<keyword evidence="2" id="KW-1185">Reference proteome</keyword>
<sequence>MQAKGYIDPLNPHTSNISHFTGACETGRRFPSIDYLSPFDAVGRVMWHQLLLEMLARVPVVLDSFYYEKDSGGAPCACGVLFVGLSKRSSPSLEALYTRMQQWMDRWTYQHSDDQLDQMNHQQILLRSKVLCLMHVVSYSPWAVGVDACSTDSSYPGSLLLGNGQKVGGVHGFCVDIQEAALLS</sequence>
<protein>
    <submittedName>
        <fullName evidence="1">Uncharacterized protein</fullName>
    </submittedName>
</protein>
<name>A0A835K584_9ROSI</name>
<gene>
    <name evidence="1" type="ORF">SADUNF_Sadunf04G0003300</name>
</gene>
<dbReference type="PROSITE" id="PS51257">
    <property type="entry name" value="PROKAR_LIPOPROTEIN"/>
    <property type="match status" value="1"/>
</dbReference>
<comment type="caution">
    <text evidence="1">The sequence shown here is derived from an EMBL/GenBank/DDBJ whole genome shotgun (WGS) entry which is preliminary data.</text>
</comment>
<evidence type="ECO:0000313" key="1">
    <source>
        <dbReference type="EMBL" id="KAF9683340.1"/>
    </source>
</evidence>
<dbReference type="EMBL" id="JADGMS010000004">
    <property type="protein sequence ID" value="KAF9683340.1"/>
    <property type="molecule type" value="Genomic_DNA"/>
</dbReference>